<evidence type="ECO:0000313" key="1">
    <source>
        <dbReference type="EMBL" id="ORX51421.1"/>
    </source>
</evidence>
<reference evidence="1 2" key="2">
    <citation type="submission" date="2016-08" db="EMBL/GenBank/DDBJ databases">
        <title>Pervasive Adenine N6-methylation of Active Genes in Fungi.</title>
        <authorList>
            <consortium name="DOE Joint Genome Institute"/>
            <person name="Mondo S.J."/>
            <person name="Dannebaum R.O."/>
            <person name="Kuo R.C."/>
            <person name="Labutti K."/>
            <person name="Haridas S."/>
            <person name="Kuo A."/>
            <person name="Salamov A."/>
            <person name="Ahrendt S.R."/>
            <person name="Lipzen A."/>
            <person name="Sullivan W."/>
            <person name="Andreopoulos W.B."/>
            <person name="Clum A."/>
            <person name="Lindquist E."/>
            <person name="Daum C."/>
            <person name="Ramamoorthy G.K."/>
            <person name="Gryganskyi A."/>
            <person name="Culley D."/>
            <person name="Magnuson J.K."/>
            <person name="James T.Y."/>
            <person name="O'Malley M.A."/>
            <person name="Stajich J.E."/>
            <person name="Spatafora J.W."/>
            <person name="Visel A."/>
            <person name="Grigoriev I.V."/>
        </authorList>
    </citation>
    <scope>NUCLEOTIDE SEQUENCE [LARGE SCALE GENOMIC DNA]</scope>
    <source>
        <strain evidence="2">finn</strain>
    </source>
</reference>
<organism evidence="1 2">
    <name type="scientific">Piromyces finnis</name>
    <dbReference type="NCBI Taxonomy" id="1754191"/>
    <lineage>
        <taxon>Eukaryota</taxon>
        <taxon>Fungi</taxon>
        <taxon>Fungi incertae sedis</taxon>
        <taxon>Chytridiomycota</taxon>
        <taxon>Chytridiomycota incertae sedis</taxon>
        <taxon>Neocallimastigomycetes</taxon>
        <taxon>Neocallimastigales</taxon>
        <taxon>Neocallimastigaceae</taxon>
        <taxon>Piromyces</taxon>
    </lineage>
</organism>
<dbReference type="InterPro" id="IPR038765">
    <property type="entry name" value="Papain-like_cys_pep_sf"/>
</dbReference>
<evidence type="ECO:0000313" key="2">
    <source>
        <dbReference type="Proteomes" id="UP000193719"/>
    </source>
</evidence>
<evidence type="ECO:0008006" key="3">
    <source>
        <dbReference type="Google" id="ProtNLM"/>
    </source>
</evidence>
<dbReference type="AlphaFoldDB" id="A0A1Y1VBU6"/>
<name>A0A1Y1VBU6_9FUNG</name>
<comment type="caution">
    <text evidence="1">The sequence shown here is derived from an EMBL/GenBank/DDBJ whole genome shotgun (WGS) entry which is preliminary data.</text>
</comment>
<keyword evidence="2" id="KW-1185">Reference proteome</keyword>
<sequence length="452" mass="53130">MNRIKDKIFNILLYIFFFINIVWGNTETPKLKKKHQSKSNNALIIEYYENSNEINNGNLLFKSKITPIKYWEDREKTELKSNLNQNDEVNVSSLSSNKFTNFYDQLNENEKQFYNIIYKSSIKSPPDLSINIIVSGIRNLDSFYDEISESSERFFTALAYDNPELWWIGTFYISINSSIKRYQYIVSFDLAPENTLFHGIADEKIIEINEEIEDIKYDIMNQISNLKLTTNYAILRYIHDYLVTKIIYTLDESMIYIRTLYGALVENKCVCEGYAEAFQYIAQQYGINCIIARSSVHEWNFVELNDKWYVVDVTYDDPIIRGVNFPSGYNDNLQLDYFLTGKEHKSDYSLKYSEDPDHFLVYSGYSDKYIINYPEIEDSDYMPNTLELQEIDLIDLSNITNSDPFHYSEMNDSNYNKTNDDSTSNSNKANNKLYIVNIFSLLITLNILYILL</sequence>
<dbReference type="EMBL" id="MCFH01000018">
    <property type="protein sequence ID" value="ORX51421.1"/>
    <property type="molecule type" value="Genomic_DNA"/>
</dbReference>
<gene>
    <name evidence="1" type="ORF">BCR36DRAFT_411886</name>
</gene>
<dbReference type="Proteomes" id="UP000193719">
    <property type="component" value="Unassembled WGS sequence"/>
</dbReference>
<proteinExistence type="predicted"/>
<dbReference type="OrthoDB" id="2128161at2759"/>
<accession>A0A1Y1VBU6</accession>
<protein>
    <recommendedName>
        <fullName evidence="3">Transglutaminase-like domain-containing protein</fullName>
    </recommendedName>
</protein>
<dbReference type="Gene3D" id="3.10.620.30">
    <property type="match status" value="1"/>
</dbReference>
<reference evidence="1 2" key="1">
    <citation type="submission" date="2016-08" db="EMBL/GenBank/DDBJ databases">
        <title>Genomes of anaerobic fungi encode conserved fungal cellulosomes for biomass hydrolysis.</title>
        <authorList>
            <consortium name="DOE Joint Genome Institute"/>
            <person name="Haitjema C.H."/>
            <person name="Gilmore S.P."/>
            <person name="Henske J.K."/>
            <person name="Solomon K.V."/>
            <person name="De Groot R."/>
            <person name="Kuo A."/>
            <person name="Mondo S.J."/>
            <person name="Salamov A.A."/>
            <person name="Labutti K."/>
            <person name="Zhao Z."/>
            <person name="Chiniquy J."/>
            <person name="Barry K."/>
            <person name="Brewer H.M."/>
            <person name="Purvine S.O."/>
            <person name="Wright A.T."/>
            <person name="Boxma B."/>
            <person name="Van Alen T."/>
            <person name="Hackstein J.H."/>
            <person name="Baker S.E."/>
            <person name="Grigoriev I.V."/>
            <person name="O'Malley M.A."/>
        </authorList>
    </citation>
    <scope>NUCLEOTIDE SEQUENCE [LARGE SCALE GENOMIC DNA]</scope>
    <source>
        <strain evidence="2">finn</strain>
    </source>
</reference>
<dbReference type="SUPFAM" id="SSF54001">
    <property type="entry name" value="Cysteine proteinases"/>
    <property type="match status" value="1"/>
</dbReference>
<dbReference type="STRING" id="1754191.A0A1Y1VBU6"/>